<accession>A0A914RQ43</accession>
<organism evidence="1 2">
    <name type="scientific">Parascaris equorum</name>
    <name type="common">Equine roundworm</name>
    <dbReference type="NCBI Taxonomy" id="6256"/>
    <lineage>
        <taxon>Eukaryota</taxon>
        <taxon>Metazoa</taxon>
        <taxon>Ecdysozoa</taxon>
        <taxon>Nematoda</taxon>
        <taxon>Chromadorea</taxon>
        <taxon>Rhabditida</taxon>
        <taxon>Spirurina</taxon>
        <taxon>Ascaridomorpha</taxon>
        <taxon>Ascaridoidea</taxon>
        <taxon>Ascarididae</taxon>
        <taxon>Parascaris</taxon>
    </lineage>
</organism>
<protein>
    <submittedName>
        <fullName evidence="2">Uncharacterized protein</fullName>
    </submittedName>
</protein>
<dbReference type="AlphaFoldDB" id="A0A914RQ43"/>
<sequence>MQILRSGWNEFVLRKRKIKVEPLRRFGYKSLRRLWLQGYHLRIGHLLFTQRLKGVFSRSWHCDICGTRLLCRKDGTKSRQSIFEYTSRPLVGHLYNDDGNL</sequence>
<evidence type="ECO:0000313" key="2">
    <source>
        <dbReference type="WBParaSite" id="PEQ_0000841601-mRNA-1"/>
    </source>
</evidence>
<dbReference type="WBParaSite" id="PEQ_0000841601-mRNA-1">
    <property type="protein sequence ID" value="PEQ_0000841601-mRNA-1"/>
    <property type="gene ID" value="PEQ_0000841601"/>
</dbReference>
<proteinExistence type="predicted"/>
<name>A0A914RQ43_PAREQ</name>
<evidence type="ECO:0000313" key="1">
    <source>
        <dbReference type="Proteomes" id="UP000887564"/>
    </source>
</evidence>
<reference evidence="2" key="1">
    <citation type="submission" date="2022-11" db="UniProtKB">
        <authorList>
            <consortium name="WormBaseParasite"/>
        </authorList>
    </citation>
    <scope>IDENTIFICATION</scope>
</reference>
<dbReference type="Proteomes" id="UP000887564">
    <property type="component" value="Unplaced"/>
</dbReference>
<keyword evidence="1" id="KW-1185">Reference proteome</keyword>